<sequence>MSMLELDIDVHMHNESLQDPRTPQRVSGANLTSAEPSSRIGHENCVTRTYALVNNQSVDEYLGAFCPSGDLRACLGARRGSQRGIRRFSVPSDSPVPARAGGFPAPSGHSRLGFRRDAHVKPSPSSPTELSDEPPCHRARGAGSAAV</sequence>
<protein>
    <submittedName>
        <fullName evidence="1">Uncharacterized protein</fullName>
    </submittedName>
</protein>
<accession>A0AC60Q0N2</accession>
<dbReference type="EMBL" id="JABSTQ010009692">
    <property type="protein sequence ID" value="KAG0426729.1"/>
    <property type="molecule type" value="Genomic_DNA"/>
</dbReference>
<name>A0AC60Q0N2_IXOPE</name>
<evidence type="ECO:0000313" key="2">
    <source>
        <dbReference type="Proteomes" id="UP000805193"/>
    </source>
</evidence>
<keyword evidence="2" id="KW-1185">Reference proteome</keyword>
<dbReference type="Proteomes" id="UP000805193">
    <property type="component" value="Unassembled WGS sequence"/>
</dbReference>
<proteinExistence type="predicted"/>
<reference evidence="1 2" key="1">
    <citation type="journal article" date="2020" name="Cell">
        <title>Large-Scale Comparative Analyses of Tick Genomes Elucidate Their Genetic Diversity and Vector Capacities.</title>
        <authorList>
            <consortium name="Tick Genome and Microbiome Consortium (TIGMIC)"/>
            <person name="Jia N."/>
            <person name="Wang J."/>
            <person name="Shi W."/>
            <person name="Du L."/>
            <person name="Sun Y."/>
            <person name="Zhan W."/>
            <person name="Jiang J.F."/>
            <person name="Wang Q."/>
            <person name="Zhang B."/>
            <person name="Ji P."/>
            <person name="Bell-Sakyi L."/>
            <person name="Cui X.M."/>
            <person name="Yuan T.T."/>
            <person name="Jiang B.G."/>
            <person name="Yang W.F."/>
            <person name="Lam T.T."/>
            <person name="Chang Q.C."/>
            <person name="Ding S.J."/>
            <person name="Wang X.J."/>
            <person name="Zhu J.G."/>
            <person name="Ruan X.D."/>
            <person name="Zhao L."/>
            <person name="Wei J.T."/>
            <person name="Ye R.Z."/>
            <person name="Que T.C."/>
            <person name="Du C.H."/>
            <person name="Zhou Y.H."/>
            <person name="Cheng J.X."/>
            <person name="Dai P.F."/>
            <person name="Guo W.B."/>
            <person name="Han X.H."/>
            <person name="Huang E.J."/>
            <person name="Li L.F."/>
            <person name="Wei W."/>
            <person name="Gao Y.C."/>
            <person name="Liu J.Z."/>
            <person name="Shao H.Z."/>
            <person name="Wang X."/>
            <person name="Wang C.C."/>
            <person name="Yang T.C."/>
            <person name="Huo Q.B."/>
            <person name="Li W."/>
            <person name="Chen H.Y."/>
            <person name="Chen S.E."/>
            <person name="Zhou L.G."/>
            <person name="Ni X.B."/>
            <person name="Tian J.H."/>
            <person name="Sheng Y."/>
            <person name="Liu T."/>
            <person name="Pan Y.S."/>
            <person name="Xia L.Y."/>
            <person name="Li J."/>
            <person name="Zhao F."/>
            <person name="Cao W.C."/>
        </authorList>
    </citation>
    <scope>NUCLEOTIDE SEQUENCE [LARGE SCALE GENOMIC DNA]</scope>
    <source>
        <strain evidence="1">Iper-2018</strain>
    </source>
</reference>
<evidence type="ECO:0000313" key="1">
    <source>
        <dbReference type="EMBL" id="KAG0426729.1"/>
    </source>
</evidence>
<gene>
    <name evidence="1" type="ORF">HPB47_026196</name>
</gene>
<organism evidence="1 2">
    <name type="scientific">Ixodes persulcatus</name>
    <name type="common">Taiga tick</name>
    <dbReference type="NCBI Taxonomy" id="34615"/>
    <lineage>
        <taxon>Eukaryota</taxon>
        <taxon>Metazoa</taxon>
        <taxon>Ecdysozoa</taxon>
        <taxon>Arthropoda</taxon>
        <taxon>Chelicerata</taxon>
        <taxon>Arachnida</taxon>
        <taxon>Acari</taxon>
        <taxon>Parasitiformes</taxon>
        <taxon>Ixodida</taxon>
        <taxon>Ixodoidea</taxon>
        <taxon>Ixodidae</taxon>
        <taxon>Ixodinae</taxon>
        <taxon>Ixodes</taxon>
    </lineage>
</organism>
<comment type="caution">
    <text evidence="1">The sequence shown here is derived from an EMBL/GenBank/DDBJ whole genome shotgun (WGS) entry which is preliminary data.</text>
</comment>